<dbReference type="SUPFAM" id="SSF55729">
    <property type="entry name" value="Acyl-CoA N-acyltransferases (Nat)"/>
    <property type="match status" value="1"/>
</dbReference>
<dbReference type="Proteomes" id="UP000886722">
    <property type="component" value="Unassembled WGS sequence"/>
</dbReference>
<dbReference type="AlphaFoldDB" id="A0A9D1KD20"/>
<reference evidence="1" key="2">
    <citation type="journal article" date="2021" name="PeerJ">
        <title>Extensive microbial diversity within the chicken gut microbiome revealed by metagenomics and culture.</title>
        <authorList>
            <person name="Gilroy R."/>
            <person name="Ravi A."/>
            <person name="Getino M."/>
            <person name="Pursley I."/>
            <person name="Horton D.L."/>
            <person name="Alikhan N.F."/>
            <person name="Baker D."/>
            <person name="Gharbi K."/>
            <person name="Hall N."/>
            <person name="Watson M."/>
            <person name="Adriaenssens E.M."/>
            <person name="Foster-Nyarko E."/>
            <person name="Jarju S."/>
            <person name="Secka A."/>
            <person name="Antonio M."/>
            <person name="Oren A."/>
            <person name="Chaudhuri R.R."/>
            <person name="La Ragione R."/>
            <person name="Hildebrand F."/>
            <person name="Pallen M.J."/>
        </authorList>
    </citation>
    <scope>NUCLEOTIDE SEQUENCE</scope>
    <source>
        <strain evidence="1">21143</strain>
    </source>
</reference>
<name>A0A9D1KD20_9BACT</name>
<dbReference type="InterPro" id="IPR016181">
    <property type="entry name" value="Acyl_CoA_acyltransferase"/>
</dbReference>
<reference evidence="1" key="1">
    <citation type="submission" date="2020-10" db="EMBL/GenBank/DDBJ databases">
        <authorList>
            <person name="Gilroy R."/>
        </authorList>
    </citation>
    <scope>NUCLEOTIDE SEQUENCE</scope>
    <source>
        <strain evidence="1">21143</strain>
    </source>
</reference>
<gene>
    <name evidence="1" type="ORF">IAD06_04345</name>
</gene>
<dbReference type="EMBL" id="DVKT01000034">
    <property type="protein sequence ID" value="HIT39250.1"/>
    <property type="molecule type" value="Genomic_DNA"/>
</dbReference>
<proteinExistence type="predicted"/>
<dbReference type="PANTHER" id="PTHR41368:SF1">
    <property type="entry name" value="PROTEIN YGHO"/>
    <property type="match status" value="1"/>
</dbReference>
<evidence type="ECO:0000313" key="1">
    <source>
        <dbReference type="EMBL" id="HIT39250.1"/>
    </source>
</evidence>
<comment type="caution">
    <text evidence="1">The sequence shown here is derived from an EMBL/GenBank/DDBJ whole genome shotgun (WGS) entry which is preliminary data.</text>
</comment>
<organism evidence="1 2">
    <name type="scientific">Candidatus Caccoplasma intestinavium</name>
    <dbReference type="NCBI Taxonomy" id="2840716"/>
    <lineage>
        <taxon>Bacteria</taxon>
        <taxon>Pseudomonadati</taxon>
        <taxon>Bacteroidota</taxon>
        <taxon>Bacteroidia</taxon>
        <taxon>Bacteroidales</taxon>
        <taxon>Bacteroidaceae</taxon>
        <taxon>Bacteroidaceae incertae sedis</taxon>
        <taxon>Candidatus Caccoplasma</taxon>
    </lineage>
</organism>
<sequence>MEPITIREISGRRALKKYVQFNIDLYKGNPYKVPPLVADELNTFTPAKNPAFDFCEAVHFMAYEGKKPVGRITGIINRNLNEKTGKKEARFGFVDFVDDARVSDALFDAVEEWARSKGMNHLVGPMGFTDMDPEGLLIEGYDQLGTMATIYNYPYYVDHILRRGFETECEWVEFKLTVPPVMSEKHARIAEIVRQKYHLRSVIREYTNINDVARDYGRQIFELINEAYKDLYGYSTLTPRQIDHYVKMYVPMVPLEYLSLIVNEKDELVGVGIAMPSMSRALQKAHGKMFPFGFVHLLKALKGKNDIVDLLLVAIHPDYQNMGANALLFDDILPYFIKNGVKYTETNPEMVTNNKVQQQWQYFEQQLHKRRRAYAKDI</sequence>
<dbReference type="PANTHER" id="PTHR41368">
    <property type="entry name" value="PROTEIN YGHO"/>
    <property type="match status" value="1"/>
</dbReference>
<dbReference type="Gene3D" id="3.40.630.30">
    <property type="match status" value="1"/>
</dbReference>
<dbReference type="InterPro" id="IPR039968">
    <property type="entry name" value="BcerS-like"/>
</dbReference>
<evidence type="ECO:0000313" key="2">
    <source>
        <dbReference type="Proteomes" id="UP000886722"/>
    </source>
</evidence>
<protein>
    <submittedName>
        <fullName evidence="1">N-acetyltransferase</fullName>
    </submittedName>
</protein>
<accession>A0A9D1KD20</accession>